<feature type="region of interest" description="Disordered" evidence="2">
    <location>
        <begin position="178"/>
        <end position="302"/>
    </location>
</feature>
<dbReference type="Proteomes" id="UP000245910">
    <property type="component" value="Chromosome III"/>
</dbReference>
<keyword evidence="4" id="KW-1185">Reference proteome</keyword>
<feature type="region of interest" description="Disordered" evidence="2">
    <location>
        <begin position="447"/>
        <end position="488"/>
    </location>
</feature>
<feature type="compositionally biased region" description="Basic residues" evidence="2">
    <location>
        <begin position="124"/>
        <end position="133"/>
    </location>
</feature>
<feature type="region of interest" description="Disordered" evidence="2">
    <location>
        <begin position="403"/>
        <end position="433"/>
    </location>
</feature>
<dbReference type="AlphaFoldDB" id="A0A2L2TSL6"/>
<keyword evidence="1" id="KW-0175">Coiled coil</keyword>
<reference evidence="4" key="1">
    <citation type="submission" date="2014-10" db="EMBL/GenBank/DDBJ databases">
        <authorList>
            <person name="King R."/>
        </authorList>
    </citation>
    <scope>NUCLEOTIDE SEQUENCE [LARGE SCALE GENOMIC DNA]</scope>
    <source>
        <strain evidence="4">A3/5</strain>
    </source>
</reference>
<evidence type="ECO:0000256" key="2">
    <source>
        <dbReference type="SAM" id="MobiDB-lite"/>
    </source>
</evidence>
<feature type="compositionally biased region" description="Low complexity" evidence="2">
    <location>
        <begin position="226"/>
        <end position="242"/>
    </location>
</feature>
<feature type="compositionally biased region" description="Basic and acidic residues" evidence="2">
    <location>
        <begin position="585"/>
        <end position="595"/>
    </location>
</feature>
<dbReference type="EMBL" id="LN649231">
    <property type="protein sequence ID" value="CEI69261.1"/>
    <property type="molecule type" value="Genomic_DNA"/>
</dbReference>
<name>A0A2L2TSL6_9HYPO</name>
<evidence type="ECO:0000313" key="3">
    <source>
        <dbReference type="EMBL" id="CEI69261.1"/>
    </source>
</evidence>
<feature type="compositionally biased region" description="Basic residues" evidence="2">
    <location>
        <begin position="1"/>
        <end position="11"/>
    </location>
</feature>
<feature type="compositionally biased region" description="Polar residues" evidence="2">
    <location>
        <begin position="70"/>
        <end position="98"/>
    </location>
</feature>
<organism evidence="3 4">
    <name type="scientific">Fusarium venenatum</name>
    <dbReference type="NCBI Taxonomy" id="56646"/>
    <lineage>
        <taxon>Eukaryota</taxon>
        <taxon>Fungi</taxon>
        <taxon>Dikarya</taxon>
        <taxon>Ascomycota</taxon>
        <taxon>Pezizomycotina</taxon>
        <taxon>Sordariomycetes</taxon>
        <taxon>Hypocreomycetidae</taxon>
        <taxon>Hypocreales</taxon>
        <taxon>Nectriaceae</taxon>
        <taxon>Fusarium</taxon>
    </lineage>
</organism>
<feature type="compositionally biased region" description="Polar residues" evidence="2">
    <location>
        <begin position="421"/>
        <end position="431"/>
    </location>
</feature>
<sequence>MPPKQPRKRKSVASQTPSQRRRRGVKTIPSTPISQSMSSSQAAKKRRVDGRNKRIAETPQANKRRAIGSKAQQSPERNTQLAQGTSPSTPFEVSSAESSDSDCKIDKVLPSPKRKLVAASSRARPAKRVKMKRSNAPSSDDGSDCVIEKVLPSPKGRQALQGKATIKRRRVGDSLDTPVCIESDVNSDVEDVNSLPQPTQTQTPDEPRAHSPDIMDALDAWLDGPQSGEAASEAAQQVSISVIGSSPPAMPFSTAPEQPIQSSSSTETSSRGIQTQEAQIEASITPAPDLENKTPPSTYKLQPVYSGENLQETHTPGTPSQFHPHHRESLIGLKSILKRSSEKPVCDIIEMSSFLDISPLSGDDHAISSPTERIQDSKHQAKIIQDETIFTHPPPARKLTLADFRSKSWTPSQPRDAYRHLTSSPKPSSWLRQKKELKSLSSIADDTVAEEAASDQGTPSKPPTDRVNRTTQKMLKVEPQSSDEDYSDECPIQIKELLESSIIKQETPSKLPTQPAMRQTQKSVEVEKQCVTDAKVTKTRRHKLAKQLRQSAERQFTNPKPLFGKAQKPTRIDEQNVSDGEESEGERRKRLEEKQLVPVSNPNWTKPLFPGKEVMPQVIRDSVSEHAIKPTVASFKEKSTAGQGFTFKHNDSNQKYNWDVDWNINQSLSERESSAVALELKHRGIKTERQYNNFWYNLTMKFSSIAGSPVPLFTAKKKALETVVEEAMRNGEQRKARRKAAKKEKLLKREKKKHIKAKNRSRIVEEVLTANNADEKKREKKTKKLPQGVDAFLIPGDTDEEGKSSSEDYDSDYDGEDLMAKVRADIDRQRRISGGGTSCGYRKGGL</sequence>
<feature type="region of interest" description="Disordered" evidence="2">
    <location>
        <begin position="548"/>
        <end position="595"/>
    </location>
</feature>
<feature type="coiled-coil region" evidence="1">
    <location>
        <begin position="733"/>
        <end position="760"/>
    </location>
</feature>
<protein>
    <submittedName>
        <fullName evidence="3">Uncharacterized protein</fullName>
    </submittedName>
</protein>
<dbReference type="RefSeq" id="XP_025592976.1">
    <property type="nucleotide sequence ID" value="XM_025738191.1"/>
</dbReference>
<evidence type="ECO:0000313" key="4">
    <source>
        <dbReference type="Proteomes" id="UP000245910"/>
    </source>
</evidence>
<feature type="compositionally biased region" description="Polar residues" evidence="2">
    <location>
        <begin position="548"/>
        <end position="558"/>
    </location>
</feature>
<feature type="compositionally biased region" description="Low complexity" evidence="2">
    <location>
        <begin position="27"/>
        <end position="42"/>
    </location>
</feature>
<accession>A0A2L2TSL6</accession>
<feature type="region of interest" description="Disordered" evidence="2">
    <location>
        <begin position="1"/>
        <end position="145"/>
    </location>
</feature>
<dbReference type="GeneID" id="37260977"/>
<dbReference type="KEGG" id="fvn:FVRRES_09338"/>
<evidence type="ECO:0000256" key="1">
    <source>
        <dbReference type="SAM" id="Coils"/>
    </source>
</evidence>
<dbReference type="OrthoDB" id="5093006at2759"/>
<feature type="region of interest" description="Disordered" evidence="2">
    <location>
        <begin position="773"/>
        <end position="814"/>
    </location>
</feature>
<proteinExistence type="predicted"/>